<protein>
    <recommendedName>
        <fullName evidence="8">Galactose oxidase</fullName>
    </recommendedName>
</protein>
<evidence type="ECO:0000256" key="5">
    <source>
        <dbReference type="SAM" id="SignalP"/>
    </source>
</evidence>
<feature type="chain" id="PRO_5017368471" description="Galactose oxidase" evidence="5">
    <location>
        <begin position="20"/>
        <end position="543"/>
    </location>
</feature>
<dbReference type="PANTHER" id="PTHR46093">
    <property type="entry name" value="ACYL-COA-BINDING DOMAIN-CONTAINING PROTEIN 5"/>
    <property type="match status" value="1"/>
</dbReference>
<comment type="caution">
    <text evidence="6">The sequence shown here is derived from an EMBL/GenBank/DDBJ whole genome shotgun (WGS) entry which is preliminary data.</text>
</comment>
<keyword evidence="1" id="KW-0880">Kelch repeat</keyword>
<keyword evidence="4" id="KW-1133">Transmembrane helix</keyword>
<keyword evidence="5" id="KW-0732">Signal</keyword>
<feature type="region of interest" description="Disordered" evidence="3">
    <location>
        <begin position="363"/>
        <end position="391"/>
    </location>
</feature>
<dbReference type="SUPFAM" id="SSF117281">
    <property type="entry name" value="Kelch motif"/>
    <property type="match status" value="1"/>
</dbReference>
<evidence type="ECO:0008006" key="8">
    <source>
        <dbReference type="Google" id="ProtNLM"/>
    </source>
</evidence>
<dbReference type="OrthoDB" id="10251809at2759"/>
<keyword evidence="4" id="KW-0472">Membrane</keyword>
<evidence type="ECO:0000313" key="7">
    <source>
        <dbReference type="Proteomes" id="UP000265703"/>
    </source>
</evidence>
<dbReference type="InterPro" id="IPR011043">
    <property type="entry name" value="Gal_Oxase/kelch_b-propeller"/>
</dbReference>
<evidence type="ECO:0000256" key="4">
    <source>
        <dbReference type="SAM" id="Phobius"/>
    </source>
</evidence>
<organism evidence="6 7">
    <name type="scientific">Glomus cerebriforme</name>
    <dbReference type="NCBI Taxonomy" id="658196"/>
    <lineage>
        <taxon>Eukaryota</taxon>
        <taxon>Fungi</taxon>
        <taxon>Fungi incertae sedis</taxon>
        <taxon>Mucoromycota</taxon>
        <taxon>Glomeromycotina</taxon>
        <taxon>Glomeromycetes</taxon>
        <taxon>Glomerales</taxon>
        <taxon>Glomeraceae</taxon>
        <taxon>Glomus</taxon>
    </lineage>
</organism>
<feature type="signal peptide" evidence="5">
    <location>
        <begin position="1"/>
        <end position="19"/>
    </location>
</feature>
<accession>A0A397STD5</accession>
<proteinExistence type="predicted"/>
<feature type="transmembrane region" description="Helical" evidence="4">
    <location>
        <begin position="397"/>
        <end position="420"/>
    </location>
</feature>
<dbReference type="Proteomes" id="UP000265703">
    <property type="component" value="Unassembled WGS sequence"/>
</dbReference>
<evidence type="ECO:0000256" key="1">
    <source>
        <dbReference type="ARBA" id="ARBA00022441"/>
    </source>
</evidence>
<dbReference type="SUPFAM" id="SSF50965">
    <property type="entry name" value="Galactose oxidase, central domain"/>
    <property type="match status" value="1"/>
</dbReference>
<keyword evidence="7" id="KW-1185">Reference proteome</keyword>
<keyword evidence="4" id="KW-0812">Transmembrane</keyword>
<evidence type="ECO:0000256" key="2">
    <source>
        <dbReference type="ARBA" id="ARBA00022737"/>
    </source>
</evidence>
<dbReference type="PANTHER" id="PTHR46093:SF18">
    <property type="entry name" value="FIBRONECTIN TYPE-III DOMAIN-CONTAINING PROTEIN"/>
    <property type="match status" value="1"/>
</dbReference>
<evidence type="ECO:0000256" key="3">
    <source>
        <dbReference type="SAM" id="MobiDB-lite"/>
    </source>
</evidence>
<dbReference type="EMBL" id="QKYT01000290">
    <property type="protein sequence ID" value="RIA87856.1"/>
    <property type="molecule type" value="Genomic_DNA"/>
</dbReference>
<name>A0A397STD5_9GLOM</name>
<dbReference type="Gene3D" id="2.120.10.80">
    <property type="entry name" value="Kelch-type beta propeller"/>
    <property type="match status" value="2"/>
</dbReference>
<dbReference type="InterPro" id="IPR015915">
    <property type="entry name" value="Kelch-typ_b-propeller"/>
</dbReference>
<dbReference type="AlphaFoldDB" id="A0A397STD5"/>
<keyword evidence="2" id="KW-0677">Repeat</keyword>
<dbReference type="Pfam" id="PF24681">
    <property type="entry name" value="Kelch_KLHDC2_KLHL20_DRC7"/>
    <property type="match status" value="2"/>
</dbReference>
<gene>
    <name evidence="6" type="ORF">C1645_877788</name>
</gene>
<evidence type="ECO:0000313" key="6">
    <source>
        <dbReference type="EMBL" id="RIA87856.1"/>
    </source>
</evidence>
<reference evidence="6 7" key="1">
    <citation type="submission" date="2018-06" db="EMBL/GenBank/DDBJ databases">
        <title>Comparative genomics reveals the genomic features of Rhizophagus irregularis, R. cerebriforme, R. diaphanum and Gigaspora rosea, and their symbiotic lifestyle signature.</title>
        <authorList>
            <person name="Morin E."/>
            <person name="San Clemente H."/>
            <person name="Chen E.C.H."/>
            <person name="De La Providencia I."/>
            <person name="Hainaut M."/>
            <person name="Kuo A."/>
            <person name="Kohler A."/>
            <person name="Murat C."/>
            <person name="Tang N."/>
            <person name="Roy S."/>
            <person name="Loubradou J."/>
            <person name="Henrissat B."/>
            <person name="Grigoriev I.V."/>
            <person name="Corradi N."/>
            <person name="Roux C."/>
            <person name="Martin F.M."/>
        </authorList>
    </citation>
    <scope>NUCLEOTIDE SEQUENCE [LARGE SCALE GENOMIC DNA]</scope>
    <source>
        <strain evidence="6 7">DAOM 227022</strain>
    </source>
</reference>
<sequence>MSKHSVICFILWIWLQILAVEVNCQMTPFKPSVTYGHTATLIENKLYILGGRDTNSNYVGKEFFYLDVSVPFNTQLLLWQDLSNINMVPPHSNAASFKGGANNNILFLCGGLSSDQTMAFVYTFDPQSMTWTIPGIAGINNIKKIGLTGVNHDGKVYLWGGYLDNYILNDMLVLDTINLNWGEGSLINVPTSRYAYGATLLPNNNIIYIGGTNASNIAYDEITSNIIQGNALTLSEVYLYDTINDNWSTKMTSGKIPSNRAGFSTVLGLDGQRVIIFGGYFINPGYLDTSLYVLDLTNYNWYVPKISGKIPKPRTWHKTNIIGKYMVVSFGHGHENSDESDILLLDISNNEEYIWTTIFDPSVPKPSSSSPLPSPSTSSSSQSSSSPLLPPTSNKSAIIGTAIGSLIGGIFLAVGSFFLYSWNKNKQKQRIIYGNNYNQEGEVIPTERNYNYRQEIIQIPSNENEISTNHEPIIVPTPVINRNYNYGSEVISTSNDERLSLQVFKDEMLQAMKQEISQDLKNEILQAVRQENSDNRRNNARQD</sequence>